<feature type="chain" id="PRO_5012937569" evidence="4">
    <location>
        <begin position="28"/>
        <end position="711"/>
    </location>
</feature>
<organism evidence="5 6">
    <name type="scientific">Pseudomassariella vexata</name>
    <dbReference type="NCBI Taxonomy" id="1141098"/>
    <lineage>
        <taxon>Eukaryota</taxon>
        <taxon>Fungi</taxon>
        <taxon>Dikarya</taxon>
        <taxon>Ascomycota</taxon>
        <taxon>Pezizomycotina</taxon>
        <taxon>Sordariomycetes</taxon>
        <taxon>Xylariomycetidae</taxon>
        <taxon>Amphisphaeriales</taxon>
        <taxon>Pseudomassariaceae</taxon>
        <taxon>Pseudomassariella</taxon>
    </lineage>
</organism>
<accession>A0A1Y2DIX3</accession>
<feature type="compositionally biased region" description="Pro residues" evidence="2">
    <location>
        <begin position="588"/>
        <end position="606"/>
    </location>
</feature>
<keyword evidence="4" id="KW-0732">Signal</keyword>
<dbReference type="GeneID" id="63780553"/>
<feature type="compositionally biased region" description="Basic residues" evidence="2">
    <location>
        <begin position="610"/>
        <end position="623"/>
    </location>
</feature>
<evidence type="ECO:0000256" key="3">
    <source>
        <dbReference type="SAM" id="Phobius"/>
    </source>
</evidence>
<keyword evidence="3" id="KW-0812">Transmembrane</keyword>
<keyword evidence="6" id="KW-1185">Reference proteome</keyword>
<gene>
    <name evidence="5" type="ORF">BCR38DRAFT_488933</name>
</gene>
<feature type="compositionally biased region" description="Polar residues" evidence="2">
    <location>
        <begin position="262"/>
        <end position="279"/>
    </location>
</feature>
<keyword evidence="3" id="KW-1133">Transmembrane helix</keyword>
<dbReference type="InParanoid" id="A0A1Y2DIX3"/>
<comment type="caution">
    <text evidence="5">The sequence shown here is derived from an EMBL/GenBank/DDBJ whole genome shotgun (WGS) entry which is preliminary data.</text>
</comment>
<proteinExistence type="predicted"/>
<evidence type="ECO:0000256" key="1">
    <source>
        <dbReference type="SAM" id="Coils"/>
    </source>
</evidence>
<feature type="region of interest" description="Disordered" evidence="2">
    <location>
        <begin position="262"/>
        <end position="300"/>
    </location>
</feature>
<feature type="transmembrane region" description="Helical" evidence="3">
    <location>
        <begin position="105"/>
        <end position="126"/>
    </location>
</feature>
<feature type="compositionally biased region" description="Polar residues" evidence="2">
    <location>
        <begin position="419"/>
        <end position="438"/>
    </location>
</feature>
<dbReference type="Proteomes" id="UP000193689">
    <property type="component" value="Unassembled WGS sequence"/>
</dbReference>
<name>A0A1Y2DIX3_9PEZI</name>
<dbReference type="OrthoDB" id="5245204at2759"/>
<sequence length="711" mass="77059">MAHRISYFQALLHTISFLVTWPSSVRTSTLPSSVSTTPLPTLLPRTGSVWISLPSGMTPVSFPTSSTAVKSTASTADALPASNSPSPPMSETIPAATGSISTWKVILAVLLPLFAFAVAAAVFFYFRHRHHKRNQKEQAEEIGTMMQDLRNNNMNLQGMTKVLEDDIQRVKGMELELRTRETNLVQRHADWNGYNTKSNNYALAPPGPWLANSHATPPTPTPASGNRSNNPAGAQSLSGSTLQGTLPHAALGLEYLHRLNSGTASDSTASHGSCGSSGEVQVYKPPSTIPEESPGCASSPFDSPLPKQNVPTHVNEADHERLFGREKDYRPAIHSSIFAAPIGFSPLRSNPTHPDLVPPPLAVVKRNSIRDSSNTLGNNLADGVDKKALRRSISNPPVVKSCLNNDVASVTPPAEGNAQMASTDQQTTRESPSPTRSPHTPVGLPKESNSVHGNQAVRLSTSTSANDPFSTPSFLPQYPRAQTILYVRDGVANNLLTTFYVLLALGILTPPPTVVGAAAYHLRERPDGGNANRKSYPFPTISSSNSIAPISIFADPPSPTVDIPNARKTIIRPLPQKPSIRIISPTTLMPPPSRSPPKRIPPPPPDAKYKSKVHSPQRPRSRIPMHVDTTLNPFTLDDFQQRQQQQQKLVPSYPSSQCLPRVGTGETVISTMYSQDDDIDAYKENKQSCGRANFFNEMSATLRAMEEEENL</sequence>
<feature type="region of interest" description="Disordered" evidence="2">
    <location>
        <begin position="397"/>
        <end position="451"/>
    </location>
</feature>
<evidence type="ECO:0000256" key="2">
    <source>
        <dbReference type="SAM" id="MobiDB-lite"/>
    </source>
</evidence>
<feature type="signal peptide" evidence="4">
    <location>
        <begin position="1"/>
        <end position="27"/>
    </location>
</feature>
<feature type="region of interest" description="Disordered" evidence="2">
    <location>
        <begin position="205"/>
        <end position="243"/>
    </location>
</feature>
<reference evidence="5 6" key="1">
    <citation type="submission" date="2016-07" db="EMBL/GenBank/DDBJ databases">
        <title>Pervasive Adenine N6-methylation of Active Genes in Fungi.</title>
        <authorList>
            <consortium name="DOE Joint Genome Institute"/>
            <person name="Mondo S.J."/>
            <person name="Dannebaum R.O."/>
            <person name="Kuo R.C."/>
            <person name="Labutti K."/>
            <person name="Haridas S."/>
            <person name="Kuo A."/>
            <person name="Salamov A."/>
            <person name="Ahrendt S.R."/>
            <person name="Lipzen A."/>
            <person name="Sullivan W."/>
            <person name="Andreopoulos W.B."/>
            <person name="Clum A."/>
            <person name="Lindquist E."/>
            <person name="Daum C."/>
            <person name="Ramamoorthy G.K."/>
            <person name="Gryganskyi A."/>
            <person name="Culley D."/>
            <person name="Magnuson J.K."/>
            <person name="James T.Y."/>
            <person name="O'Malley M.A."/>
            <person name="Stajich J.E."/>
            <person name="Spatafora J.W."/>
            <person name="Visel A."/>
            <person name="Grigoriev I.V."/>
        </authorList>
    </citation>
    <scope>NUCLEOTIDE SEQUENCE [LARGE SCALE GENOMIC DNA]</scope>
    <source>
        <strain evidence="5 6">CBS 129021</strain>
    </source>
</reference>
<dbReference type="RefSeq" id="XP_040711892.1">
    <property type="nucleotide sequence ID" value="XM_040864341.1"/>
</dbReference>
<dbReference type="EMBL" id="MCFJ01000014">
    <property type="protein sequence ID" value="ORY59198.1"/>
    <property type="molecule type" value="Genomic_DNA"/>
</dbReference>
<keyword evidence="3" id="KW-0472">Membrane</keyword>
<protein>
    <submittedName>
        <fullName evidence="5">Uncharacterized protein</fullName>
    </submittedName>
</protein>
<dbReference type="AlphaFoldDB" id="A0A1Y2DIX3"/>
<evidence type="ECO:0000313" key="5">
    <source>
        <dbReference type="EMBL" id="ORY59198.1"/>
    </source>
</evidence>
<feature type="compositionally biased region" description="Polar residues" evidence="2">
    <location>
        <begin position="223"/>
        <end position="243"/>
    </location>
</feature>
<feature type="region of interest" description="Disordered" evidence="2">
    <location>
        <begin position="582"/>
        <end position="624"/>
    </location>
</feature>
<feature type="coiled-coil region" evidence="1">
    <location>
        <begin position="132"/>
        <end position="166"/>
    </location>
</feature>
<evidence type="ECO:0000313" key="6">
    <source>
        <dbReference type="Proteomes" id="UP000193689"/>
    </source>
</evidence>
<keyword evidence="1" id="KW-0175">Coiled coil</keyword>
<evidence type="ECO:0000256" key="4">
    <source>
        <dbReference type="SAM" id="SignalP"/>
    </source>
</evidence>